<dbReference type="Proteomes" id="UP001164539">
    <property type="component" value="Chromosome 1"/>
</dbReference>
<keyword evidence="2" id="KW-1185">Reference proteome</keyword>
<gene>
    <name evidence="1" type="ORF">OWV82_002513</name>
</gene>
<protein>
    <submittedName>
        <fullName evidence="1">O-acyltransferase WSD1-like</fullName>
    </submittedName>
</protein>
<sequence>MKTAERENPLSKRIMEFEEEEKEPVSPTGQYLNSSALSLSVLCILESEVPIDDSPAMTLLKDVFLPINPRFSSLMVAGENGEKQWKRVEVKLENHLKVPVFPSGLSPEAYDMYLDDYISKIGMEQLPQSQPLWEIHIIKYPTSHAAGIVIFKLHHSLGDGFSLMGALLSCLQRADNPSLPLTFPTVSARLHSNKNNNSIFRCVSKIFSAVSETVSDFCRSIAKSTLLEDDQTPIRSGNAAAEFGPMTIATMTFSLDHIKQIKTKVDATINDVVMGIIFLGTRLYMQEMCQDSSKASSTALVLLNTRVFRSYESVKDMVKPNAKTPWGNYIAFLHVPIPELTDARFANPLEFVLEAQQIINGKKNSLACYLTGGLLEILKKVRGPEAAARFIHGTLKNASMGISNIIGPVEKMALANHPMKGFYFMVVGAPHSLSITIASYMGKLRVAVGAEKGFIDSQKLTSCIETAFQMILKTSCEISSTDHINF</sequence>
<reference evidence="1 2" key="1">
    <citation type="journal article" date="2023" name="Science">
        <title>Complex scaffold remodeling in plant triterpene biosynthesis.</title>
        <authorList>
            <person name="De La Pena R."/>
            <person name="Hodgson H."/>
            <person name="Liu J.C."/>
            <person name="Stephenson M.J."/>
            <person name="Martin A.C."/>
            <person name="Owen C."/>
            <person name="Harkess A."/>
            <person name="Leebens-Mack J."/>
            <person name="Jimenez L.E."/>
            <person name="Osbourn A."/>
            <person name="Sattely E.S."/>
        </authorList>
    </citation>
    <scope>NUCLEOTIDE SEQUENCE [LARGE SCALE GENOMIC DNA]</scope>
    <source>
        <strain evidence="2">cv. JPN11</strain>
        <tissue evidence="1">Leaf</tissue>
    </source>
</reference>
<evidence type="ECO:0000313" key="2">
    <source>
        <dbReference type="Proteomes" id="UP001164539"/>
    </source>
</evidence>
<evidence type="ECO:0000313" key="1">
    <source>
        <dbReference type="EMBL" id="KAJ4729790.1"/>
    </source>
</evidence>
<accession>A0ACC1Z176</accession>
<organism evidence="1 2">
    <name type="scientific">Melia azedarach</name>
    <name type="common">Chinaberry tree</name>
    <dbReference type="NCBI Taxonomy" id="155640"/>
    <lineage>
        <taxon>Eukaryota</taxon>
        <taxon>Viridiplantae</taxon>
        <taxon>Streptophyta</taxon>
        <taxon>Embryophyta</taxon>
        <taxon>Tracheophyta</taxon>
        <taxon>Spermatophyta</taxon>
        <taxon>Magnoliopsida</taxon>
        <taxon>eudicotyledons</taxon>
        <taxon>Gunneridae</taxon>
        <taxon>Pentapetalae</taxon>
        <taxon>rosids</taxon>
        <taxon>malvids</taxon>
        <taxon>Sapindales</taxon>
        <taxon>Meliaceae</taxon>
        <taxon>Melia</taxon>
    </lineage>
</organism>
<proteinExistence type="predicted"/>
<name>A0ACC1Z176_MELAZ</name>
<dbReference type="EMBL" id="CM051394">
    <property type="protein sequence ID" value="KAJ4729790.1"/>
    <property type="molecule type" value="Genomic_DNA"/>
</dbReference>
<comment type="caution">
    <text evidence="1">The sequence shown here is derived from an EMBL/GenBank/DDBJ whole genome shotgun (WGS) entry which is preliminary data.</text>
</comment>